<reference evidence="2" key="1">
    <citation type="journal article" date="2022" name="Microorganisms">
        <title>Antibiotic Susceptibility, Resistance Gene Determinants and Corresponding Genomic Regions in Lactobacillus amylovorus Isolates Derived from Wild Boars and Domestic Pigs.</title>
        <authorList>
            <person name="Moravkova M."/>
            <person name="Kostovova I."/>
            <person name="Kavanova K."/>
            <person name="Pechar R."/>
            <person name="Stanek S."/>
            <person name="Brychta A."/>
            <person name="Zeman M."/>
            <person name="Kubasova T."/>
        </authorList>
    </citation>
    <scope>NUCLEOTIDE SEQUENCE</scope>
    <source>
        <strain evidence="2">M597B</strain>
    </source>
</reference>
<sequence length="59" mass="6417">MVNATNNDCAGSHGSPDRVEPAWRSLLSDHVSHVKQADAAEAAKNDKLQELIDKEFGLE</sequence>
<evidence type="ECO:0000313" key="3">
    <source>
        <dbReference type="Proteomes" id="UP001141961"/>
    </source>
</evidence>
<reference evidence="2" key="2">
    <citation type="submission" date="2022-10" db="EMBL/GenBank/DDBJ databases">
        <authorList>
            <person name="Kostovova I."/>
            <person name="Moravkova M."/>
            <person name="Pechar R."/>
        </authorList>
    </citation>
    <scope>NUCLEOTIDE SEQUENCE</scope>
    <source>
        <strain evidence="2">M597B</strain>
    </source>
</reference>
<organism evidence="2 3">
    <name type="scientific">Lactobacillus amylovorus</name>
    <dbReference type="NCBI Taxonomy" id="1604"/>
    <lineage>
        <taxon>Bacteria</taxon>
        <taxon>Bacillati</taxon>
        <taxon>Bacillota</taxon>
        <taxon>Bacilli</taxon>
        <taxon>Lactobacillales</taxon>
        <taxon>Lactobacillaceae</taxon>
        <taxon>Lactobacillus</taxon>
    </lineage>
</organism>
<feature type="region of interest" description="Disordered" evidence="1">
    <location>
        <begin position="1"/>
        <end position="20"/>
    </location>
</feature>
<comment type="caution">
    <text evidence="2">The sequence shown here is derived from an EMBL/GenBank/DDBJ whole genome shotgun (WGS) entry which is preliminary data.</text>
</comment>
<gene>
    <name evidence="2" type="ORF">ODV14_09885</name>
</gene>
<dbReference type="EMBL" id="JAOTHD010000043">
    <property type="protein sequence ID" value="MDB6247577.1"/>
    <property type="molecule type" value="Genomic_DNA"/>
</dbReference>
<dbReference type="Proteomes" id="UP001141961">
    <property type="component" value="Unassembled WGS sequence"/>
</dbReference>
<evidence type="ECO:0000256" key="1">
    <source>
        <dbReference type="SAM" id="MobiDB-lite"/>
    </source>
</evidence>
<accession>A0AAW6BC88</accession>
<evidence type="ECO:0000313" key="2">
    <source>
        <dbReference type="EMBL" id="MDB6247577.1"/>
    </source>
</evidence>
<name>A0AAW6BC88_LACAM</name>
<protein>
    <submittedName>
        <fullName evidence="2">Uncharacterized protein</fullName>
    </submittedName>
</protein>
<dbReference type="AlphaFoldDB" id="A0AAW6BC88"/>
<proteinExistence type="predicted"/>
<dbReference type="RefSeq" id="WP_271327282.1">
    <property type="nucleotide sequence ID" value="NZ_JAOTHC010000042.1"/>
</dbReference>